<reference evidence="1 2" key="1">
    <citation type="submission" date="2015-06" db="EMBL/GenBank/DDBJ databases">
        <title>Cloning and characterization of the uncialamcin biosynthetic gene cluster.</title>
        <authorList>
            <person name="Yan X."/>
            <person name="Huang T."/>
            <person name="Ge H."/>
            <person name="Shen B."/>
        </authorList>
    </citation>
    <scope>NUCLEOTIDE SEQUENCE [LARGE SCALE GENOMIC DNA]</scope>
    <source>
        <strain evidence="1 2">DCA2648</strain>
    </source>
</reference>
<evidence type="ECO:0000313" key="2">
    <source>
        <dbReference type="Proteomes" id="UP000186455"/>
    </source>
</evidence>
<evidence type="ECO:0000313" key="1">
    <source>
        <dbReference type="EMBL" id="OKH91477.1"/>
    </source>
</evidence>
<accession>A0A1Q4V0Y7</accession>
<proteinExistence type="predicted"/>
<dbReference type="AlphaFoldDB" id="A0A1Q4V0Y7"/>
<comment type="caution">
    <text evidence="1">The sequence shown here is derived from an EMBL/GenBank/DDBJ whole genome shotgun (WGS) entry which is preliminary data.</text>
</comment>
<dbReference type="EMBL" id="LFBV01000009">
    <property type="protein sequence ID" value="OKH91477.1"/>
    <property type="molecule type" value="Genomic_DNA"/>
</dbReference>
<protein>
    <submittedName>
        <fullName evidence="1">Uncharacterized protein</fullName>
    </submittedName>
</protein>
<dbReference type="STRING" id="1048205.AB852_28375"/>
<dbReference type="Proteomes" id="UP000186455">
    <property type="component" value="Unassembled WGS sequence"/>
</dbReference>
<name>A0A1Q4V0Y7_9ACTN</name>
<dbReference type="RefSeq" id="WP_073793164.1">
    <property type="nucleotide sequence ID" value="NZ_LFBV01000009.1"/>
</dbReference>
<keyword evidence="2" id="KW-1185">Reference proteome</keyword>
<gene>
    <name evidence="1" type="ORF">AB852_28375</name>
</gene>
<sequence length="64" mass="6988">MSEQDEFLRRAHREPLPESRIATEPATVAACTADYQARDRTGTAALQHGLLAASATTGQPRTRH</sequence>
<organism evidence="1 2">
    <name type="scientific">Streptomyces uncialis</name>
    <dbReference type="NCBI Taxonomy" id="1048205"/>
    <lineage>
        <taxon>Bacteria</taxon>
        <taxon>Bacillati</taxon>
        <taxon>Actinomycetota</taxon>
        <taxon>Actinomycetes</taxon>
        <taxon>Kitasatosporales</taxon>
        <taxon>Streptomycetaceae</taxon>
        <taxon>Streptomyces</taxon>
    </lineage>
</organism>